<dbReference type="GO" id="GO:0070403">
    <property type="term" value="F:NAD+ binding"/>
    <property type="evidence" value="ECO:0007669"/>
    <property type="project" value="InterPro"/>
</dbReference>
<dbReference type="Proteomes" id="UP000733611">
    <property type="component" value="Unassembled WGS sequence"/>
</dbReference>
<dbReference type="PROSITE" id="PS51168">
    <property type="entry name" value="CHORISMATE_MUT_2"/>
    <property type="match status" value="1"/>
</dbReference>
<dbReference type="SMART" id="SM00830">
    <property type="entry name" value="CM_2"/>
    <property type="match status" value="1"/>
</dbReference>
<dbReference type="GO" id="GO:0008977">
    <property type="term" value="F:prephenate dehydrogenase (NAD+) activity"/>
    <property type="evidence" value="ECO:0007669"/>
    <property type="project" value="InterPro"/>
</dbReference>
<dbReference type="InterPro" id="IPR003099">
    <property type="entry name" value="Prephen_DH"/>
</dbReference>
<dbReference type="GO" id="GO:0004665">
    <property type="term" value="F:prephenate dehydrogenase (NADP+) activity"/>
    <property type="evidence" value="ECO:0007669"/>
    <property type="project" value="InterPro"/>
</dbReference>
<dbReference type="PANTHER" id="PTHR21363:SF0">
    <property type="entry name" value="PREPHENATE DEHYDROGENASE [NADP(+)]"/>
    <property type="match status" value="1"/>
</dbReference>
<name>A0A948TGP8_9GAMM</name>
<dbReference type="InterPro" id="IPR002701">
    <property type="entry name" value="CM_II_prokaryot"/>
</dbReference>
<evidence type="ECO:0000256" key="1">
    <source>
        <dbReference type="ARBA" id="ARBA00012404"/>
    </source>
</evidence>
<reference evidence="6" key="1">
    <citation type="journal article" date="2021" name="PeerJ">
        <title>Extensive microbial diversity within the chicken gut microbiome revealed by metagenomics and culture.</title>
        <authorList>
            <person name="Gilroy R."/>
            <person name="Ravi A."/>
            <person name="Getino M."/>
            <person name="Pursley I."/>
            <person name="Horton D.L."/>
            <person name="Alikhan N.F."/>
            <person name="Baker D."/>
            <person name="Gharbi K."/>
            <person name="Hall N."/>
            <person name="Watson M."/>
            <person name="Adriaenssens E.M."/>
            <person name="Foster-Nyarko E."/>
            <person name="Jarju S."/>
            <person name="Secka A."/>
            <person name="Antonio M."/>
            <person name="Oren A."/>
            <person name="Chaudhuri R.R."/>
            <person name="La Ragione R."/>
            <person name="Hildebrand F."/>
            <person name="Pallen M.J."/>
        </authorList>
    </citation>
    <scope>NUCLEOTIDE SEQUENCE</scope>
    <source>
        <strain evidence="6">378</strain>
    </source>
</reference>
<dbReference type="InterPro" id="IPR036979">
    <property type="entry name" value="CM_dom_sf"/>
</dbReference>
<dbReference type="EC" id="5.4.99.5" evidence="1"/>
<dbReference type="InterPro" id="IPR036291">
    <property type="entry name" value="NAD(P)-bd_dom_sf"/>
</dbReference>
<dbReference type="SUPFAM" id="SSF51735">
    <property type="entry name" value="NAD(P)-binding Rossmann-fold domains"/>
    <property type="match status" value="1"/>
</dbReference>
<gene>
    <name evidence="6" type="ORF">H9847_06430</name>
</gene>
<organism evidence="6 7">
    <name type="scientific">Candidatus Anaerobiospirillum pullicola</name>
    <dbReference type="NCBI Taxonomy" id="2838451"/>
    <lineage>
        <taxon>Bacteria</taxon>
        <taxon>Pseudomonadati</taxon>
        <taxon>Pseudomonadota</taxon>
        <taxon>Gammaproteobacteria</taxon>
        <taxon>Aeromonadales</taxon>
        <taxon>Succinivibrionaceae</taxon>
        <taxon>Anaerobiospirillum</taxon>
    </lineage>
</organism>
<dbReference type="AlphaFoldDB" id="A0A948TGP8"/>
<feature type="domain" description="Chorismate mutase" evidence="4">
    <location>
        <begin position="66"/>
        <end position="157"/>
    </location>
</feature>
<dbReference type="PANTHER" id="PTHR21363">
    <property type="entry name" value="PREPHENATE DEHYDROGENASE"/>
    <property type="match status" value="1"/>
</dbReference>
<protein>
    <recommendedName>
        <fullName evidence="1">chorismate mutase</fullName>
        <ecNumber evidence="1">5.4.99.5</ecNumber>
    </recommendedName>
</protein>
<evidence type="ECO:0000259" key="5">
    <source>
        <dbReference type="PROSITE" id="PS51176"/>
    </source>
</evidence>
<dbReference type="GO" id="GO:0006571">
    <property type="term" value="P:tyrosine biosynthetic process"/>
    <property type="evidence" value="ECO:0007669"/>
    <property type="project" value="InterPro"/>
</dbReference>
<feature type="compositionally biased region" description="Low complexity" evidence="3">
    <location>
        <begin position="1"/>
        <end position="21"/>
    </location>
</feature>
<dbReference type="Gene3D" id="1.20.59.10">
    <property type="entry name" value="Chorismate mutase"/>
    <property type="match status" value="1"/>
</dbReference>
<dbReference type="GO" id="GO:0046417">
    <property type="term" value="P:chorismate metabolic process"/>
    <property type="evidence" value="ECO:0007669"/>
    <property type="project" value="InterPro"/>
</dbReference>
<dbReference type="SUPFAM" id="SSF48600">
    <property type="entry name" value="Chorismate mutase II"/>
    <property type="match status" value="1"/>
</dbReference>
<evidence type="ECO:0000256" key="3">
    <source>
        <dbReference type="SAM" id="MobiDB-lite"/>
    </source>
</evidence>
<dbReference type="SUPFAM" id="SSF48179">
    <property type="entry name" value="6-phosphogluconate dehydrogenase C-terminal domain-like"/>
    <property type="match status" value="2"/>
</dbReference>
<dbReference type="Gene3D" id="1.10.3660.10">
    <property type="entry name" value="6-phosphogluconate dehydrogenase C-terminal like domain"/>
    <property type="match status" value="1"/>
</dbReference>
<dbReference type="Gene3D" id="3.40.50.720">
    <property type="entry name" value="NAD(P)-binding Rossmann-like Domain"/>
    <property type="match status" value="1"/>
</dbReference>
<dbReference type="Pfam" id="PF02153">
    <property type="entry name" value="PDH_N"/>
    <property type="match status" value="1"/>
</dbReference>
<feature type="domain" description="Prephenate/arogenate dehydrogenase" evidence="5">
    <location>
        <begin position="188"/>
        <end position="514"/>
    </location>
</feature>
<sequence length="529" mass="56209">MSTADTDATATAQSTTAAAGAPDQEQSKVPSNATSPEQASTASAQVNFLAAATAALLQTPATAANNDCAPNLAQTRAAIDEVDEHIAALLAQRQALVKYAAALKLGEGEGVVSAVREQSLLHHGAALEQKYHLPSALMQDLQRRILRQSYKEVGNLLSGEQNPDPTMVDAAGAAKRGNTAAAAGYATMEVVLVGGRGGMGRFIQRYLESASYNVSIVEPEDYKVDDKGAPVTALAASRAAQRLAHADWCIIAVPIDVTTQVINTVAPLLRPSCILSDITSIKERPLEAMLKAHCGPVLGLHPMFGPDTFSLVKQVVVAVPGRDFSRCEFICEQFKRFGAHVVLCTASEHDEAMRVIQALRHFTTIAYGNFLRTLVPQKAAPAAPAATAAAATATATATATAAANTPEQGTVVAAAQGEARATGNAFLERLLELSSPIYHLELMMVGRLFAQDPHLYCDIISASQVNLDLIQRYVTCAQQCLNLLLKQDKGEFISEFNETTAFFGPHARDFLQESSAILALVQDTYPVKD</sequence>
<accession>A0A948TGP8</accession>
<evidence type="ECO:0000313" key="6">
    <source>
        <dbReference type="EMBL" id="MBU3844487.1"/>
    </source>
</evidence>
<evidence type="ECO:0000256" key="2">
    <source>
        <dbReference type="ARBA" id="ARBA00023002"/>
    </source>
</evidence>
<dbReference type="Pfam" id="PF01817">
    <property type="entry name" value="CM_2"/>
    <property type="match status" value="1"/>
</dbReference>
<proteinExistence type="predicted"/>
<feature type="compositionally biased region" description="Polar residues" evidence="3">
    <location>
        <begin position="27"/>
        <end position="40"/>
    </location>
</feature>
<dbReference type="GO" id="GO:0004106">
    <property type="term" value="F:chorismate mutase activity"/>
    <property type="evidence" value="ECO:0007669"/>
    <property type="project" value="UniProtKB-EC"/>
</dbReference>
<dbReference type="PROSITE" id="PS51176">
    <property type="entry name" value="PDH_ADH"/>
    <property type="match status" value="1"/>
</dbReference>
<dbReference type="InterPro" id="IPR008927">
    <property type="entry name" value="6-PGluconate_DH-like_C_sf"/>
</dbReference>
<comment type="caution">
    <text evidence="6">The sequence shown here is derived from an EMBL/GenBank/DDBJ whole genome shotgun (WGS) entry which is preliminary data.</text>
</comment>
<dbReference type="InterPro" id="IPR036263">
    <property type="entry name" value="Chorismate_II_sf"/>
</dbReference>
<evidence type="ECO:0000313" key="7">
    <source>
        <dbReference type="Proteomes" id="UP000733611"/>
    </source>
</evidence>
<dbReference type="EMBL" id="JAHLFE010000130">
    <property type="protein sequence ID" value="MBU3844487.1"/>
    <property type="molecule type" value="Genomic_DNA"/>
</dbReference>
<evidence type="ECO:0000259" key="4">
    <source>
        <dbReference type="PROSITE" id="PS51168"/>
    </source>
</evidence>
<dbReference type="InterPro" id="IPR050812">
    <property type="entry name" value="Preph/Arog_dehydrog"/>
</dbReference>
<dbReference type="InterPro" id="IPR046826">
    <property type="entry name" value="PDH_N"/>
</dbReference>
<keyword evidence="2" id="KW-0560">Oxidoreductase</keyword>
<reference evidence="6" key="2">
    <citation type="submission" date="2021-04" db="EMBL/GenBank/DDBJ databases">
        <authorList>
            <person name="Gilroy R."/>
        </authorList>
    </citation>
    <scope>NUCLEOTIDE SEQUENCE</scope>
    <source>
        <strain evidence="6">378</strain>
    </source>
</reference>
<feature type="region of interest" description="Disordered" evidence="3">
    <location>
        <begin position="1"/>
        <end position="40"/>
    </location>
</feature>